<sequence length="187" mass="20966">MFPGSTADLFRGQSLGDLYAQPIDQPAVPIPGHPPGLYYRLLTFCPAQGITAAVIEQSLQPMNGEDSWTVPLGPQDPSMQFLFARVCENQLKTFSPEIPPQWKNPDSLLININGNVVRLLAWDDVDTVVFSMQLSPNVPHGIYHIPHKAGRSNNCRPPLDILKMGNQKFRKFVKMGAVQHYSRYLMH</sequence>
<proteinExistence type="predicted"/>
<reference evidence="1" key="1">
    <citation type="submission" date="2022-08" db="EMBL/GenBank/DDBJ databases">
        <authorList>
            <consortium name="DOE Joint Genome Institute"/>
            <person name="Min B."/>
            <person name="Riley R."/>
            <person name="Sierra-Patev S."/>
            <person name="Naranjo-Ortiz M."/>
            <person name="Looney B."/>
            <person name="Konkel Z."/>
            <person name="Slot J.C."/>
            <person name="Sakamoto Y."/>
            <person name="Steenwyk J.L."/>
            <person name="Rokas A."/>
            <person name="Carro J."/>
            <person name="Camarero S."/>
            <person name="Ferreira P."/>
            <person name="Molpeceres G."/>
            <person name="Ruiz-Duenas F.J."/>
            <person name="Serrano A."/>
            <person name="Henrissat B."/>
            <person name="Drula E."/>
            <person name="Hughes K.W."/>
            <person name="Mata J.L."/>
            <person name="Ishikawa N.K."/>
            <person name="Vargas-Isla R."/>
            <person name="Ushijima S."/>
            <person name="Smith C.A."/>
            <person name="Ahrendt S."/>
            <person name="Andreopoulos W."/>
            <person name="He G."/>
            <person name="Labutti K."/>
            <person name="Lipzen A."/>
            <person name="Ng V."/>
            <person name="Sandor L."/>
            <person name="Barry K."/>
            <person name="Martinez A.T."/>
            <person name="Xiao Y."/>
            <person name="Gibbons J.G."/>
            <person name="Terashima K."/>
            <person name="Hibbett D.S."/>
            <person name="Grigoriev I.V."/>
        </authorList>
    </citation>
    <scope>NUCLEOTIDE SEQUENCE</scope>
    <source>
        <strain evidence="1">Sp2 HRB7682 ss15</strain>
    </source>
</reference>
<comment type="caution">
    <text evidence="1">The sequence shown here is derived from an EMBL/GenBank/DDBJ whole genome shotgun (WGS) entry which is preliminary data.</text>
</comment>
<protein>
    <submittedName>
        <fullName evidence="1">Uncharacterized protein</fullName>
    </submittedName>
</protein>
<organism evidence="1 2">
    <name type="scientific">Lentinula lateritia</name>
    <dbReference type="NCBI Taxonomy" id="40482"/>
    <lineage>
        <taxon>Eukaryota</taxon>
        <taxon>Fungi</taxon>
        <taxon>Dikarya</taxon>
        <taxon>Basidiomycota</taxon>
        <taxon>Agaricomycotina</taxon>
        <taxon>Agaricomycetes</taxon>
        <taxon>Agaricomycetidae</taxon>
        <taxon>Agaricales</taxon>
        <taxon>Marasmiineae</taxon>
        <taxon>Omphalotaceae</taxon>
        <taxon>Lentinula</taxon>
    </lineage>
</organism>
<reference evidence="1" key="2">
    <citation type="journal article" date="2023" name="Proc. Natl. Acad. Sci. U.S.A.">
        <title>A global phylogenomic analysis of the shiitake genus Lentinula.</title>
        <authorList>
            <person name="Sierra-Patev S."/>
            <person name="Min B."/>
            <person name="Naranjo-Ortiz M."/>
            <person name="Looney B."/>
            <person name="Konkel Z."/>
            <person name="Slot J.C."/>
            <person name="Sakamoto Y."/>
            <person name="Steenwyk J.L."/>
            <person name="Rokas A."/>
            <person name="Carro J."/>
            <person name="Camarero S."/>
            <person name="Ferreira P."/>
            <person name="Molpeceres G."/>
            <person name="Ruiz-Duenas F.J."/>
            <person name="Serrano A."/>
            <person name="Henrissat B."/>
            <person name="Drula E."/>
            <person name="Hughes K.W."/>
            <person name="Mata J.L."/>
            <person name="Ishikawa N.K."/>
            <person name="Vargas-Isla R."/>
            <person name="Ushijima S."/>
            <person name="Smith C.A."/>
            <person name="Donoghue J."/>
            <person name="Ahrendt S."/>
            <person name="Andreopoulos W."/>
            <person name="He G."/>
            <person name="LaButti K."/>
            <person name="Lipzen A."/>
            <person name="Ng V."/>
            <person name="Riley R."/>
            <person name="Sandor L."/>
            <person name="Barry K."/>
            <person name="Martinez A.T."/>
            <person name="Xiao Y."/>
            <person name="Gibbons J.G."/>
            <person name="Terashima K."/>
            <person name="Grigoriev I.V."/>
            <person name="Hibbett D."/>
        </authorList>
    </citation>
    <scope>NUCLEOTIDE SEQUENCE</scope>
    <source>
        <strain evidence="1">Sp2 HRB7682 ss15</strain>
    </source>
</reference>
<evidence type="ECO:0000313" key="1">
    <source>
        <dbReference type="EMBL" id="KAJ4469423.1"/>
    </source>
</evidence>
<name>A0A9W9DHF2_9AGAR</name>
<dbReference type="AlphaFoldDB" id="A0A9W9DHF2"/>
<accession>A0A9W9DHF2</accession>
<evidence type="ECO:0000313" key="2">
    <source>
        <dbReference type="Proteomes" id="UP001150238"/>
    </source>
</evidence>
<gene>
    <name evidence="1" type="ORF">C8J55DRAFT_492124</name>
</gene>
<dbReference type="Proteomes" id="UP001150238">
    <property type="component" value="Unassembled WGS sequence"/>
</dbReference>
<dbReference type="EMBL" id="JANVFS010000035">
    <property type="protein sequence ID" value="KAJ4469423.1"/>
    <property type="molecule type" value="Genomic_DNA"/>
</dbReference>